<dbReference type="Proteomes" id="UP000789941">
    <property type="component" value="Unassembled WGS sequence"/>
</dbReference>
<gene>
    <name evidence="1" type="ORF">LFW2832_00048</name>
</gene>
<evidence type="ECO:0000313" key="2">
    <source>
        <dbReference type="Proteomes" id="UP000789941"/>
    </source>
</evidence>
<organism evidence="1 2">
    <name type="scientific">Candidatus Bilamarchaeum dharawalense</name>
    <dbReference type="NCBI Taxonomy" id="2885759"/>
    <lineage>
        <taxon>Archaea</taxon>
        <taxon>Candidatus Micrarchaeota</taxon>
        <taxon>Candidatus Micrarchaeia</taxon>
        <taxon>Candidatus Anstonellales</taxon>
        <taxon>Candidatus Bilamarchaeaceae</taxon>
        <taxon>Candidatus Bilamarchaeum</taxon>
    </lineage>
</organism>
<protein>
    <submittedName>
        <fullName evidence="1">Uncharacterized protein</fullName>
    </submittedName>
</protein>
<dbReference type="AlphaFoldDB" id="A0A5E4LLW7"/>
<accession>A0A5E4LLW7</accession>
<comment type="caution">
    <text evidence="1">The sequence shown here is derived from an EMBL/GenBank/DDBJ whole genome shotgun (WGS) entry which is preliminary data.</text>
</comment>
<reference evidence="1 2" key="1">
    <citation type="submission" date="2019-08" db="EMBL/GenBank/DDBJ databases">
        <authorList>
            <person name="Vazquez-Campos X."/>
        </authorList>
    </citation>
    <scope>NUCLEOTIDE SEQUENCE [LARGE SCALE GENOMIC DNA]</scope>
    <source>
        <strain evidence="1">LFW-283_2</strain>
    </source>
</reference>
<name>A0A5E4LLW7_9ARCH</name>
<dbReference type="EMBL" id="CABMJJ010000001">
    <property type="protein sequence ID" value="VVC02521.1"/>
    <property type="molecule type" value="Genomic_DNA"/>
</dbReference>
<evidence type="ECO:0000313" key="1">
    <source>
        <dbReference type="EMBL" id="VVC02521.1"/>
    </source>
</evidence>
<proteinExistence type="predicted"/>
<sequence length="130" mass="14047">MGILDSIVGSAKSAVSTTVSGAVRKAGSEAGSAVSKTIDNQVREAAVNVDAELKKLGFDKQPDGGYKINYEGRQIGALNAREVTNIKLKKRLDAISALYYNLTPMHPSFKNRDLSKKFSEKLVDDMGIKE</sequence>